<dbReference type="Proteomes" id="UP000660554">
    <property type="component" value="Unassembled WGS sequence"/>
</dbReference>
<dbReference type="EMBL" id="BNDV01000016">
    <property type="protein sequence ID" value="GHI17319.1"/>
    <property type="molecule type" value="Genomic_DNA"/>
</dbReference>
<protein>
    <recommendedName>
        <fullName evidence="2">HNH nuclease domain-containing protein</fullName>
    </recommendedName>
</protein>
<dbReference type="Pfam" id="PF13392">
    <property type="entry name" value="HNH_3"/>
    <property type="match status" value="1"/>
</dbReference>
<name>A0ABQ3NX24_STRVG</name>
<feature type="domain" description="HNH nuclease" evidence="2">
    <location>
        <begin position="168"/>
        <end position="188"/>
    </location>
</feature>
<dbReference type="InterPro" id="IPR003615">
    <property type="entry name" value="HNH_nuc"/>
</dbReference>
<dbReference type="CDD" id="cd00085">
    <property type="entry name" value="HNHc"/>
    <property type="match status" value="1"/>
</dbReference>
<dbReference type="RefSeq" id="WP_053611830.1">
    <property type="nucleotide sequence ID" value="NZ_BMRU01000025.1"/>
</dbReference>
<gene>
    <name evidence="3" type="ORF">Scinn_67820</name>
</gene>
<sequence length="208" mass="23374">MAVRYTRELLEEAARRTNNWDDAVRWCGGTPSPGSRRYLRAKMREAGIDCSHFPTKWARHTEARLRELVAGSTSIAEVVTGLGISNVGGNQTHIARRIVALSIDTSHFGASRSPRPKGALGPTLSLREPQEGRVPGERLRRQLLKAGIPEECAECGVGPQWNDKPLRHEVDHINGEWWDNRRENLRLLCPNCHATTDTYRGRKARRPA</sequence>
<reference evidence="4" key="1">
    <citation type="submission" date="2020-09" db="EMBL/GenBank/DDBJ databases">
        <title>Whole genome shotgun sequence of Streptomyces cinnamonensis NBRC 15873.</title>
        <authorList>
            <person name="Komaki H."/>
            <person name="Tamura T."/>
        </authorList>
    </citation>
    <scope>NUCLEOTIDE SEQUENCE [LARGE SCALE GENOMIC DNA]</scope>
    <source>
        <strain evidence="4">NBRC 15873</strain>
    </source>
</reference>
<evidence type="ECO:0000259" key="2">
    <source>
        <dbReference type="Pfam" id="PF13392"/>
    </source>
</evidence>
<accession>A0ABQ3NX24</accession>
<evidence type="ECO:0000313" key="3">
    <source>
        <dbReference type="EMBL" id="GHI17319.1"/>
    </source>
</evidence>
<proteinExistence type="predicted"/>
<organism evidence="3 4">
    <name type="scientific">Streptomyces virginiae</name>
    <name type="common">Streptomyces cinnamonensis</name>
    <dbReference type="NCBI Taxonomy" id="1961"/>
    <lineage>
        <taxon>Bacteria</taxon>
        <taxon>Bacillati</taxon>
        <taxon>Actinomycetota</taxon>
        <taxon>Actinomycetes</taxon>
        <taxon>Kitasatosporales</taxon>
        <taxon>Streptomycetaceae</taxon>
        <taxon>Streptomyces</taxon>
    </lineage>
</organism>
<evidence type="ECO:0000313" key="4">
    <source>
        <dbReference type="Proteomes" id="UP000660554"/>
    </source>
</evidence>
<dbReference type="GeneID" id="86954742"/>
<comment type="caution">
    <text evidence="3">The sequence shown here is derived from an EMBL/GenBank/DDBJ whole genome shotgun (WGS) entry which is preliminary data.</text>
</comment>
<feature type="region of interest" description="Disordered" evidence="1">
    <location>
        <begin position="109"/>
        <end position="135"/>
    </location>
</feature>
<keyword evidence="4" id="KW-1185">Reference proteome</keyword>
<evidence type="ECO:0000256" key="1">
    <source>
        <dbReference type="SAM" id="MobiDB-lite"/>
    </source>
</evidence>